<dbReference type="CDD" id="cd13236">
    <property type="entry name" value="PH2_FGD1-4"/>
    <property type="match status" value="1"/>
</dbReference>
<dbReference type="GO" id="GO:0005856">
    <property type="term" value="C:cytoskeleton"/>
    <property type="evidence" value="ECO:0007669"/>
    <property type="project" value="UniProtKB-SubCell"/>
</dbReference>
<dbReference type="SMART" id="SM00233">
    <property type="entry name" value="PH"/>
    <property type="match status" value="2"/>
</dbReference>
<evidence type="ECO:0000256" key="4">
    <source>
        <dbReference type="ARBA" id="ARBA00022658"/>
    </source>
</evidence>
<dbReference type="InterPro" id="IPR011011">
    <property type="entry name" value="Znf_FYVE_PHD"/>
</dbReference>
<evidence type="ECO:0008006" key="17">
    <source>
        <dbReference type="Google" id="ProtNLM"/>
    </source>
</evidence>
<keyword evidence="9" id="KW-0206">Cytoskeleton</keyword>
<feature type="domain" description="FYVE-type" evidence="14">
    <location>
        <begin position="947"/>
        <end position="1000"/>
    </location>
</feature>
<dbReference type="InterPro" id="IPR035941">
    <property type="entry name" value="FGD1-4_PH2"/>
</dbReference>
<feature type="compositionally biased region" description="Polar residues" evidence="11">
    <location>
        <begin position="328"/>
        <end position="341"/>
    </location>
</feature>
<organism evidence="15 16">
    <name type="scientific">Gambusia affinis</name>
    <name type="common">Western mosquitofish</name>
    <name type="synonym">Heterandria affinis</name>
    <dbReference type="NCBI Taxonomy" id="33528"/>
    <lineage>
        <taxon>Eukaryota</taxon>
        <taxon>Metazoa</taxon>
        <taxon>Chordata</taxon>
        <taxon>Craniata</taxon>
        <taxon>Vertebrata</taxon>
        <taxon>Euteleostomi</taxon>
        <taxon>Actinopterygii</taxon>
        <taxon>Neopterygii</taxon>
        <taxon>Teleostei</taxon>
        <taxon>Neoteleostei</taxon>
        <taxon>Acanthomorphata</taxon>
        <taxon>Ovalentaria</taxon>
        <taxon>Atherinomorphae</taxon>
        <taxon>Cyprinodontiformes</taxon>
        <taxon>Poeciliidae</taxon>
        <taxon>Poeciliinae</taxon>
        <taxon>Gambusia</taxon>
    </lineage>
</organism>
<dbReference type="SUPFAM" id="SSF48065">
    <property type="entry name" value="DBL homology domain (DH-domain)"/>
    <property type="match status" value="1"/>
</dbReference>
<dbReference type="InterPro" id="IPR013083">
    <property type="entry name" value="Znf_RING/FYVE/PHD"/>
</dbReference>
<dbReference type="Proteomes" id="UP000250572">
    <property type="component" value="Unassembled WGS sequence"/>
</dbReference>
<dbReference type="GO" id="GO:0008270">
    <property type="term" value="F:zinc ion binding"/>
    <property type="evidence" value="ECO:0007669"/>
    <property type="project" value="UniProtKB-KW"/>
</dbReference>
<evidence type="ECO:0000256" key="3">
    <source>
        <dbReference type="ARBA" id="ARBA00022553"/>
    </source>
</evidence>
<dbReference type="Gene3D" id="3.30.40.10">
    <property type="entry name" value="Zinc/RING finger domain, C3HC4 (zinc finger)"/>
    <property type="match status" value="1"/>
</dbReference>
<evidence type="ECO:0000256" key="9">
    <source>
        <dbReference type="ARBA" id="ARBA00023212"/>
    </source>
</evidence>
<reference evidence="15 16" key="1">
    <citation type="journal article" date="2018" name="G3 (Bethesda)">
        <title>A High-Quality Reference Genome for the Invasive Mosquitofish Gambusia affinis Using a Chicago Library.</title>
        <authorList>
            <person name="Hoffberg S.L."/>
            <person name="Troendle N.J."/>
            <person name="Glenn T.C."/>
            <person name="Mahmud O."/>
            <person name="Louha S."/>
            <person name="Chalopin D."/>
            <person name="Bennetzen J.L."/>
            <person name="Mauricio R."/>
        </authorList>
    </citation>
    <scope>NUCLEOTIDE SEQUENCE [LARGE SCALE GENOMIC DNA]</scope>
    <source>
        <strain evidence="15">NE01/NJP1002.9</strain>
        <tissue evidence="15">Muscle</tissue>
    </source>
</reference>
<dbReference type="InterPro" id="IPR017455">
    <property type="entry name" value="Znf_FYVE-rel"/>
</dbReference>
<dbReference type="PROSITE" id="PS50178">
    <property type="entry name" value="ZF_FYVE"/>
    <property type="match status" value="1"/>
</dbReference>
<accession>A0A315W6M0</accession>
<dbReference type="CDD" id="cd00160">
    <property type="entry name" value="RhoGEF"/>
    <property type="match status" value="1"/>
</dbReference>
<evidence type="ECO:0000313" key="16">
    <source>
        <dbReference type="Proteomes" id="UP000250572"/>
    </source>
</evidence>
<feature type="compositionally biased region" description="Polar residues" evidence="11">
    <location>
        <begin position="518"/>
        <end position="527"/>
    </location>
</feature>
<dbReference type="InterPro" id="IPR035899">
    <property type="entry name" value="DBL_dom_sf"/>
</dbReference>
<dbReference type="InterPro" id="IPR011993">
    <property type="entry name" value="PH-like_dom_sf"/>
</dbReference>
<evidence type="ECO:0000313" key="15">
    <source>
        <dbReference type="EMBL" id="PWA31669.1"/>
    </source>
</evidence>
<evidence type="ECO:0000259" key="12">
    <source>
        <dbReference type="PROSITE" id="PS50003"/>
    </source>
</evidence>
<gene>
    <name evidence="15" type="ORF">CCH79_00006645</name>
</gene>
<keyword evidence="6" id="KW-0677">Repeat</keyword>
<feature type="region of interest" description="Disordered" evidence="11">
    <location>
        <begin position="915"/>
        <end position="948"/>
    </location>
</feature>
<dbReference type="AlphaFoldDB" id="A0A315W6M0"/>
<feature type="domain" description="DH" evidence="13">
    <location>
        <begin position="619"/>
        <end position="803"/>
    </location>
</feature>
<dbReference type="InterPro" id="IPR000219">
    <property type="entry name" value="DH_dom"/>
</dbReference>
<feature type="region of interest" description="Disordered" evidence="11">
    <location>
        <begin position="503"/>
        <end position="549"/>
    </location>
</feature>
<dbReference type="PROSITE" id="PS50003">
    <property type="entry name" value="PH_DOMAIN"/>
    <property type="match status" value="1"/>
</dbReference>
<dbReference type="GO" id="GO:0007010">
    <property type="term" value="P:cytoskeleton organization"/>
    <property type="evidence" value="ECO:0007669"/>
    <property type="project" value="TreeGrafter"/>
</dbReference>
<dbReference type="SUPFAM" id="SSF57903">
    <property type="entry name" value="FYVE/PHD zinc finger"/>
    <property type="match status" value="1"/>
</dbReference>
<dbReference type="FunFam" id="1.20.900.10:FF:000013">
    <property type="entry name" value="FYVE, RhoGEF and PH domain-containing protein 4"/>
    <property type="match status" value="1"/>
</dbReference>
<keyword evidence="3" id="KW-0597">Phosphoprotein</keyword>
<keyword evidence="5" id="KW-0479">Metal-binding</keyword>
<dbReference type="Gene3D" id="1.20.900.10">
    <property type="entry name" value="Dbl homology (DH) domain"/>
    <property type="match status" value="1"/>
</dbReference>
<dbReference type="Pfam" id="PF01363">
    <property type="entry name" value="FYVE"/>
    <property type="match status" value="1"/>
</dbReference>
<dbReference type="Pfam" id="PF00621">
    <property type="entry name" value="RhoGEF"/>
    <property type="match status" value="1"/>
</dbReference>
<dbReference type="GO" id="GO:0005085">
    <property type="term" value="F:guanyl-nucleotide exchange factor activity"/>
    <property type="evidence" value="ECO:0007669"/>
    <property type="project" value="UniProtKB-KW"/>
</dbReference>
<evidence type="ECO:0000259" key="13">
    <source>
        <dbReference type="PROSITE" id="PS50010"/>
    </source>
</evidence>
<evidence type="ECO:0000256" key="10">
    <source>
        <dbReference type="PROSITE-ProRule" id="PRU00091"/>
    </source>
</evidence>
<dbReference type="STRING" id="33528.ENSGAFP00000023503"/>
<keyword evidence="16" id="KW-1185">Reference proteome</keyword>
<dbReference type="InterPro" id="IPR051092">
    <property type="entry name" value="FYVE_RhoGEF_PH"/>
</dbReference>
<dbReference type="PANTHER" id="PTHR12673">
    <property type="entry name" value="FACIOGENITAL DYSPLASIA PROTEIN"/>
    <property type="match status" value="1"/>
</dbReference>
<comment type="caution">
    <text evidence="15">The sequence shown here is derived from an EMBL/GenBank/DDBJ whole genome shotgun (WGS) entry which is preliminary data.</text>
</comment>
<feature type="compositionally biased region" description="Pro residues" evidence="11">
    <location>
        <begin position="363"/>
        <end position="383"/>
    </location>
</feature>
<feature type="domain" description="PH" evidence="12">
    <location>
        <begin position="1026"/>
        <end position="1127"/>
    </location>
</feature>
<feature type="compositionally biased region" description="Basic and acidic residues" evidence="11">
    <location>
        <begin position="504"/>
        <end position="517"/>
    </location>
</feature>
<evidence type="ECO:0000256" key="1">
    <source>
        <dbReference type="ARBA" id="ARBA00004245"/>
    </source>
</evidence>
<dbReference type="Pfam" id="PF22697">
    <property type="entry name" value="SOS1_NGEF_PH"/>
    <property type="match status" value="1"/>
</dbReference>
<evidence type="ECO:0000256" key="7">
    <source>
        <dbReference type="ARBA" id="ARBA00022771"/>
    </source>
</evidence>
<evidence type="ECO:0000256" key="8">
    <source>
        <dbReference type="ARBA" id="ARBA00022833"/>
    </source>
</evidence>
<proteinExistence type="predicted"/>
<comment type="subcellular location">
    <subcellularLocation>
        <location evidence="1">Cytoplasm</location>
        <location evidence="1">Cytoskeleton</location>
    </subcellularLocation>
</comment>
<dbReference type="InterPro" id="IPR000306">
    <property type="entry name" value="Znf_FYVE"/>
</dbReference>
<dbReference type="InterPro" id="IPR001849">
    <property type="entry name" value="PH_domain"/>
</dbReference>
<dbReference type="SUPFAM" id="SSF50729">
    <property type="entry name" value="PH domain-like"/>
    <property type="match status" value="2"/>
</dbReference>
<sequence length="1236" mass="137008">MSAINKQHDSLIGGGGGIVLSAALNDVGIRAAGTEHLWAVREVETEQEEGRSKEEEREGSLVRFRGRKCFMLVRNNGERVVTLTMAHRQETCISTEEQHPASSPPQPFDFISPVLHTCIHTLFLDKTNQTGLIQTGMSNTLTCTGPGWVTLGLHGVKAEVDRGQSAHYCLLLHLEHGSLLSEPYCELVLTGAGDPIDCLSEQGDSADSKQSVSQISVGQEDCTQGSCHLGPQEEEEPGSSSTGEPDRCSFRNTAGNRQERPQPVLGLGVLDNLLLWLLDIFVLFITDLPASSLQYSCGSVDYLCSPRLAKKGPTTRPCHDKPAIKPRPQTSTLSQPPTAQKPQVPPKPAHLLALGQDKKPKRIPPAPSRPLPAPPPPPKPKPCLNPTGQGAHPPKEPQKVGQLIERFNNSRVPILGVLPRSQLHLCLRMDTASDLPPSCSVDASAKVTGDSSTVDKLALSPSERTDGVSELSRLASMHIDGSDNGGLDDCVEHDITERVGCINDADREQGSSHKLTDNPDSSQQNGKIPNRDSGIDSPSCATEGEAFPNEDAIDEEDHYDSVTETESVSCCVTLDNKRDSTQDEDSDLDEGSSGEVPDSQPGYLTDTHSDTHKCSEAQKLLNIAKELLHTEEAYVKRLNLLDQVFCTKLTEASIPQDVITGIFSNISSIYLFHDQFLLPELKTRITGEWESNPRIGDILQKLAPFMKMYGEYVKNFDRSMDLVNTWTQRSSQFKSVVQNIQKQEVCGNLTLQHHMLEPVQRIPRYELLLKDYLKKLPDEALDRKDAEKALELISTAANHSNAAIRKMEKMNKLLEVYERLGGEEDIVNPANELIKEGHIKKMSAKNGTAQDRYLYLFNNMVLYCVPKLRLMGQKFSVRERIDIAGMEVQENVIKATIERHKQNSETFNKAFSNSFSREDDHVPESPGPNTFMDSDGLHERKSSKKKEKEKQTCRGCHESFNFTKRKHHCKSCGVPICAKCSKTLDNKTSRVCPECFEASLSVEMMCGGEQKRKAAPERQLSLTGDSCLLCGYLQVQEKGKSWTKMWVALTKTEPLVLYLQSSGQDLKGSRAVPLAGVEVSMVPSATADKPEVKHVFKLSHIQQTFLLSAQDAELQAKWVEVLSKASRGEAPAEASMSLTEHRKSQIVTVFERLCCEKRKELRISSINKHDSFEAMLSIDKVSTVHPLARQHFRSRAPPSLKLHRGGTARREDAVAEELYHSEKRRTLKLKRLTSSE</sequence>
<name>A0A315W6M0_GAMAF</name>
<dbReference type="PANTHER" id="PTHR12673:SF14">
    <property type="entry name" value="FYVE, RHOGEF AND PH DOMAIN-CONTAINING PROTEIN 3"/>
    <property type="match status" value="1"/>
</dbReference>
<evidence type="ECO:0000256" key="11">
    <source>
        <dbReference type="SAM" id="MobiDB-lite"/>
    </source>
</evidence>
<dbReference type="GO" id="GO:0046847">
    <property type="term" value="P:filopodium assembly"/>
    <property type="evidence" value="ECO:0007669"/>
    <property type="project" value="TreeGrafter"/>
</dbReference>
<feature type="compositionally biased region" description="Basic and acidic residues" evidence="11">
    <location>
        <begin position="935"/>
        <end position="948"/>
    </location>
</feature>
<evidence type="ECO:0000256" key="5">
    <source>
        <dbReference type="ARBA" id="ARBA00022723"/>
    </source>
</evidence>
<keyword evidence="8" id="KW-0862">Zinc</keyword>
<keyword evidence="2" id="KW-0963">Cytoplasm</keyword>
<protein>
    <recommendedName>
        <fullName evidence="17">FYVE, RhoGEF and PH domain-containing protein 3</fullName>
    </recommendedName>
</protein>
<feature type="region of interest" description="Disordered" evidence="11">
    <location>
        <begin position="311"/>
        <end position="399"/>
    </location>
</feature>
<dbReference type="EMBL" id="NHOQ01000244">
    <property type="protein sequence ID" value="PWA31669.1"/>
    <property type="molecule type" value="Genomic_DNA"/>
</dbReference>
<dbReference type="SMART" id="SM00325">
    <property type="entry name" value="RhoGEF"/>
    <property type="match status" value="1"/>
</dbReference>
<feature type="region of interest" description="Disordered" evidence="11">
    <location>
        <begin position="222"/>
        <end position="261"/>
    </location>
</feature>
<keyword evidence="7 10" id="KW-0863">Zinc-finger</keyword>
<dbReference type="GO" id="GO:0005737">
    <property type="term" value="C:cytoplasm"/>
    <property type="evidence" value="ECO:0007669"/>
    <property type="project" value="TreeGrafter"/>
</dbReference>
<evidence type="ECO:0000259" key="14">
    <source>
        <dbReference type="PROSITE" id="PS50178"/>
    </source>
</evidence>
<dbReference type="Pfam" id="PF00169">
    <property type="entry name" value="PH"/>
    <property type="match status" value="1"/>
</dbReference>
<evidence type="ECO:0000256" key="2">
    <source>
        <dbReference type="ARBA" id="ARBA00022490"/>
    </source>
</evidence>
<dbReference type="InterPro" id="IPR055251">
    <property type="entry name" value="SOS1_NGEF_PH"/>
</dbReference>
<feature type="compositionally biased region" description="Acidic residues" evidence="11">
    <location>
        <begin position="582"/>
        <end position="592"/>
    </location>
</feature>
<dbReference type="PROSITE" id="PS50010">
    <property type="entry name" value="DH_2"/>
    <property type="match status" value="1"/>
</dbReference>
<keyword evidence="4" id="KW-0344">Guanine-nucleotide releasing factor</keyword>
<dbReference type="Gene3D" id="2.30.29.30">
    <property type="entry name" value="Pleckstrin-homology domain (PH domain)/Phosphotyrosine-binding domain (PTB)"/>
    <property type="match status" value="2"/>
</dbReference>
<dbReference type="SMART" id="SM00064">
    <property type="entry name" value="FYVE"/>
    <property type="match status" value="1"/>
</dbReference>
<feature type="region of interest" description="Disordered" evidence="11">
    <location>
        <begin position="574"/>
        <end position="610"/>
    </location>
</feature>
<evidence type="ECO:0000256" key="6">
    <source>
        <dbReference type="ARBA" id="ARBA00022737"/>
    </source>
</evidence>